<evidence type="ECO:0000313" key="2">
    <source>
        <dbReference type="Proteomes" id="UP000887116"/>
    </source>
</evidence>
<reference evidence="1" key="1">
    <citation type="submission" date="2020-07" db="EMBL/GenBank/DDBJ databases">
        <title>Multicomponent nature underlies the extraordinary mechanical properties of spider dragline silk.</title>
        <authorList>
            <person name="Kono N."/>
            <person name="Nakamura H."/>
            <person name="Mori M."/>
            <person name="Yoshida Y."/>
            <person name="Ohtoshi R."/>
            <person name="Malay A.D."/>
            <person name="Moran D.A.P."/>
            <person name="Tomita M."/>
            <person name="Numata K."/>
            <person name="Arakawa K."/>
        </authorList>
    </citation>
    <scope>NUCLEOTIDE SEQUENCE</scope>
</reference>
<accession>A0A8X6F4U4</accession>
<protein>
    <submittedName>
        <fullName evidence="1">Uncharacterized protein</fullName>
    </submittedName>
</protein>
<organism evidence="1 2">
    <name type="scientific">Trichonephila clavata</name>
    <name type="common">Joro spider</name>
    <name type="synonym">Nephila clavata</name>
    <dbReference type="NCBI Taxonomy" id="2740835"/>
    <lineage>
        <taxon>Eukaryota</taxon>
        <taxon>Metazoa</taxon>
        <taxon>Ecdysozoa</taxon>
        <taxon>Arthropoda</taxon>
        <taxon>Chelicerata</taxon>
        <taxon>Arachnida</taxon>
        <taxon>Araneae</taxon>
        <taxon>Araneomorphae</taxon>
        <taxon>Entelegynae</taxon>
        <taxon>Araneoidea</taxon>
        <taxon>Nephilidae</taxon>
        <taxon>Trichonephila</taxon>
    </lineage>
</organism>
<comment type="caution">
    <text evidence="1">The sequence shown here is derived from an EMBL/GenBank/DDBJ whole genome shotgun (WGS) entry which is preliminary data.</text>
</comment>
<evidence type="ECO:0000313" key="1">
    <source>
        <dbReference type="EMBL" id="GFQ69701.1"/>
    </source>
</evidence>
<sequence>MGLRIYKNRLLWRQCKSNDDDDDKTRSWLQVQRQNCRGNVEGLGCNYRLLRVLYGPFWQPSNGCQFETLMPVQAG</sequence>
<dbReference type="AlphaFoldDB" id="A0A8X6F4U4"/>
<gene>
    <name evidence="1" type="ORF">TNCT_484381</name>
</gene>
<dbReference type="Proteomes" id="UP000887116">
    <property type="component" value="Unassembled WGS sequence"/>
</dbReference>
<dbReference type="EMBL" id="BMAO01020767">
    <property type="protein sequence ID" value="GFQ69701.1"/>
    <property type="molecule type" value="Genomic_DNA"/>
</dbReference>
<proteinExistence type="predicted"/>
<keyword evidence="2" id="KW-1185">Reference proteome</keyword>
<name>A0A8X6F4U4_TRICU</name>